<dbReference type="Proteomes" id="UP000032439">
    <property type="component" value="Unassembled WGS sequence"/>
</dbReference>
<protein>
    <submittedName>
        <fullName evidence="1">Uncharacterized protein</fullName>
    </submittedName>
</protein>
<accession>A0A0D7EBP9</accession>
<name>A0A0D7EBP9_STUST</name>
<comment type="caution">
    <text evidence="1">The sequence shown here is derived from an EMBL/GenBank/DDBJ whole genome shotgun (WGS) entry which is preliminary data.</text>
</comment>
<evidence type="ECO:0000313" key="2">
    <source>
        <dbReference type="Proteomes" id="UP000032439"/>
    </source>
</evidence>
<gene>
    <name evidence="1" type="ORF">LO50_02355</name>
</gene>
<sequence length="75" mass="7791">MTLKTPTRRSLPIPKFQAKGMVTATVMEAVTGMAQGTARAMVQGMVTAAVMGRAREKVTANATQPPIQTSASSLG</sequence>
<dbReference type="EMBL" id="JXXD01000015">
    <property type="protein sequence ID" value="KIZ38249.1"/>
    <property type="molecule type" value="Genomic_DNA"/>
</dbReference>
<proteinExistence type="predicted"/>
<reference evidence="1 2" key="1">
    <citation type="submission" date="2014-11" db="EMBL/GenBank/DDBJ databases">
        <title>Genomics and ecophysiology of heterotrophic nitrogen fixing bacteria isolated from estuarine surface water.</title>
        <authorList>
            <person name="Bentzon-Tilia M."/>
            <person name="Severin I."/>
            <person name="Hansen L.H."/>
            <person name="Riemann L."/>
        </authorList>
    </citation>
    <scope>NUCLEOTIDE SEQUENCE [LARGE SCALE GENOMIC DNA]</scope>
    <source>
        <strain evidence="1 2">BAL361</strain>
    </source>
</reference>
<evidence type="ECO:0000313" key="1">
    <source>
        <dbReference type="EMBL" id="KIZ38249.1"/>
    </source>
</evidence>
<dbReference type="AlphaFoldDB" id="A0A0D7EBP9"/>
<organism evidence="1 2">
    <name type="scientific">Stutzerimonas stutzeri</name>
    <name type="common">Pseudomonas stutzeri</name>
    <dbReference type="NCBI Taxonomy" id="316"/>
    <lineage>
        <taxon>Bacteria</taxon>
        <taxon>Pseudomonadati</taxon>
        <taxon>Pseudomonadota</taxon>
        <taxon>Gammaproteobacteria</taxon>
        <taxon>Pseudomonadales</taxon>
        <taxon>Pseudomonadaceae</taxon>
        <taxon>Stutzerimonas</taxon>
    </lineage>
</organism>